<accession>A0A161J7U2</accession>
<sequence length="61" mass="7369">MVNRIKMDRFERGFPDGVYVEPSDKKEPRIKVKALFEYCNERGVKPKDLTDEEREQFLVYE</sequence>
<protein>
    <submittedName>
        <fullName evidence="1">Uncharacterized protein</fullName>
    </submittedName>
</protein>
<keyword evidence="1" id="KW-0614">Plasmid</keyword>
<geneLocation type="plasmid" evidence="1">
    <name>pAM65-52-3-235K</name>
</geneLocation>
<proteinExistence type="predicted"/>
<evidence type="ECO:0000313" key="1">
    <source>
        <dbReference type="EMBL" id="AND28401.1"/>
    </source>
</evidence>
<reference evidence="1" key="1">
    <citation type="journal article" date="2017" name="Res. Microbiol.">
        <title>Comparative genomics of extrachromosomal elements in Bacillus thuringiensis subsp. israelensis.</title>
        <authorList>
            <person name="Bolotin A."/>
            <person name="Gillis A."/>
            <person name="Sanchis V."/>
            <person name="Nielsen-LeRoux C."/>
            <person name="Mahillon J."/>
            <person name="Lereclus D."/>
            <person name="Sorokin A."/>
        </authorList>
    </citation>
    <scope>NUCLEOTIDE SEQUENCE</scope>
    <source>
        <strain evidence="1">AM65-52</strain>
        <plasmid evidence="1">pAM65-52-3-235K</plasmid>
    </source>
</reference>
<organism evidence="1">
    <name type="scientific">Bacillus thuringiensis subsp. israelensis</name>
    <dbReference type="NCBI Taxonomy" id="1430"/>
    <lineage>
        <taxon>Bacteria</taxon>
        <taxon>Bacillati</taxon>
        <taxon>Bacillota</taxon>
        <taxon>Bacilli</taxon>
        <taxon>Bacillales</taxon>
        <taxon>Bacillaceae</taxon>
        <taxon>Bacillus</taxon>
        <taxon>Bacillus cereus group</taxon>
    </lineage>
</organism>
<gene>
    <name evidence="1" type="ORF">ATN07_32240</name>
</gene>
<name>A0A161J7U2_BACTI</name>
<dbReference type="EMBL" id="CP013278">
    <property type="protein sequence ID" value="AND28401.1"/>
    <property type="molecule type" value="Genomic_DNA"/>
</dbReference>
<dbReference type="AlphaFoldDB" id="A0A161J7U2"/>